<feature type="compositionally biased region" description="Basic and acidic residues" evidence="1">
    <location>
        <begin position="230"/>
        <end position="241"/>
    </location>
</feature>
<dbReference type="Proteomes" id="UP000800094">
    <property type="component" value="Unassembled WGS sequence"/>
</dbReference>
<keyword evidence="5" id="KW-1185">Reference proteome</keyword>
<dbReference type="EMBL" id="ML987207">
    <property type="protein sequence ID" value="KAF2242801.1"/>
    <property type="molecule type" value="Genomic_DNA"/>
</dbReference>
<dbReference type="RefSeq" id="XP_033677805.1">
    <property type="nucleotide sequence ID" value="XM_033827244.1"/>
</dbReference>
<evidence type="ECO:0000256" key="1">
    <source>
        <dbReference type="SAM" id="MobiDB-lite"/>
    </source>
</evidence>
<name>A0A6A6HXP3_9PLEO</name>
<proteinExistence type="predicted"/>
<protein>
    <recommendedName>
        <fullName evidence="3">RapZ C-terminal domain-containing protein</fullName>
    </recommendedName>
</protein>
<keyword evidence="2" id="KW-0732">Signal</keyword>
<dbReference type="OrthoDB" id="10267139at2759"/>
<feature type="chain" id="PRO_5025601525" description="RapZ C-terminal domain-containing protein" evidence="2">
    <location>
        <begin position="25"/>
        <end position="241"/>
    </location>
</feature>
<dbReference type="Pfam" id="PF22740">
    <property type="entry name" value="PapZ_C"/>
    <property type="match status" value="1"/>
</dbReference>
<sequence>MNVGIEAEMLIWCWLFEVVRQVHASKHLQRCMQKDFLARTPMSTPLQPVLIIYSHGRNPPLHPPPHLRYDLRNIPNPPKELRAVSDGRSKRIREHLLSEPKFVQRLEAVERDILRTMEAKIAEHAAQLIGSELEECTSVDVAKEEEEGHEDESRALGAEQENEELSEASSSDHEVILRVGCNCALGHHRSVAFVEELSRRSWPKEWQVLVVHRDLEKKRAGGARKMQKASFREKRRNMWEE</sequence>
<gene>
    <name evidence="4" type="ORF">BU26DRAFT_510594</name>
</gene>
<feature type="signal peptide" evidence="2">
    <location>
        <begin position="1"/>
        <end position="24"/>
    </location>
</feature>
<feature type="domain" description="RapZ C-terminal" evidence="3">
    <location>
        <begin position="168"/>
        <end position="216"/>
    </location>
</feature>
<feature type="region of interest" description="Disordered" evidence="1">
    <location>
        <begin position="221"/>
        <end position="241"/>
    </location>
</feature>
<feature type="region of interest" description="Disordered" evidence="1">
    <location>
        <begin position="140"/>
        <end position="171"/>
    </location>
</feature>
<dbReference type="InterPro" id="IPR053931">
    <property type="entry name" value="RapZ_C"/>
</dbReference>
<accession>A0A6A6HXP3</accession>
<evidence type="ECO:0000256" key="2">
    <source>
        <dbReference type="SAM" id="SignalP"/>
    </source>
</evidence>
<feature type="compositionally biased region" description="Acidic residues" evidence="1">
    <location>
        <begin position="140"/>
        <end position="150"/>
    </location>
</feature>
<reference evidence="4" key="1">
    <citation type="journal article" date="2020" name="Stud. Mycol.">
        <title>101 Dothideomycetes genomes: a test case for predicting lifestyles and emergence of pathogens.</title>
        <authorList>
            <person name="Haridas S."/>
            <person name="Albert R."/>
            <person name="Binder M."/>
            <person name="Bloem J."/>
            <person name="Labutti K."/>
            <person name="Salamov A."/>
            <person name="Andreopoulos B."/>
            <person name="Baker S."/>
            <person name="Barry K."/>
            <person name="Bills G."/>
            <person name="Bluhm B."/>
            <person name="Cannon C."/>
            <person name="Castanera R."/>
            <person name="Culley D."/>
            <person name="Daum C."/>
            <person name="Ezra D."/>
            <person name="Gonzalez J."/>
            <person name="Henrissat B."/>
            <person name="Kuo A."/>
            <person name="Liang C."/>
            <person name="Lipzen A."/>
            <person name="Lutzoni F."/>
            <person name="Magnuson J."/>
            <person name="Mondo S."/>
            <person name="Nolan M."/>
            <person name="Ohm R."/>
            <person name="Pangilinan J."/>
            <person name="Park H.-J."/>
            <person name="Ramirez L."/>
            <person name="Alfaro M."/>
            <person name="Sun H."/>
            <person name="Tritt A."/>
            <person name="Yoshinaga Y."/>
            <person name="Zwiers L.-H."/>
            <person name="Turgeon B."/>
            <person name="Goodwin S."/>
            <person name="Spatafora J."/>
            <person name="Crous P."/>
            <person name="Grigoriev I."/>
        </authorList>
    </citation>
    <scope>NUCLEOTIDE SEQUENCE</scope>
    <source>
        <strain evidence="4">CBS 122368</strain>
    </source>
</reference>
<evidence type="ECO:0000259" key="3">
    <source>
        <dbReference type="Pfam" id="PF22740"/>
    </source>
</evidence>
<organism evidence="4 5">
    <name type="scientific">Trematosphaeria pertusa</name>
    <dbReference type="NCBI Taxonomy" id="390896"/>
    <lineage>
        <taxon>Eukaryota</taxon>
        <taxon>Fungi</taxon>
        <taxon>Dikarya</taxon>
        <taxon>Ascomycota</taxon>
        <taxon>Pezizomycotina</taxon>
        <taxon>Dothideomycetes</taxon>
        <taxon>Pleosporomycetidae</taxon>
        <taxon>Pleosporales</taxon>
        <taxon>Massarineae</taxon>
        <taxon>Trematosphaeriaceae</taxon>
        <taxon>Trematosphaeria</taxon>
    </lineage>
</organism>
<evidence type="ECO:0000313" key="5">
    <source>
        <dbReference type="Proteomes" id="UP000800094"/>
    </source>
</evidence>
<dbReference type="AlphaFoldDB" id="A0A6A6HXP3"/>
<dbReference type="GeneID" id="54580574"/>
<evidence type="ECO:0000313" key="4">
    <source>
        <dbReference type="EMBL" id="KAF2242801.1"/>
    </source>
</evidence>